<organism evidence="1 2">
    <name type="scientific">Coemansia biformis</name>
    <dbReference type="NCBI Taxonomy" id="1286918"/>
    <lineage>
        <taxon>Eukaryota</taxon>
        <taxon>Fungi</taxon>
        <taxon>Fungi incertae sedis</taxon>
        <taxon>Zoopagomycota</taxon>
        <taxon>Kickxellomycotina</taxon>
        <taxon>Kickxellomycetes</taxon>
        <taxon>Kickxellales</taxon>
        <taxon>Kickxellaceae</taxon>
        <taxon>Coemansia</taxon>
    </lineage>
</organism>
<protein>
    <submittedName>
        <fullName evidence="1">Uncharacterized protein</fullName>
    </submittedName>
</protein>
<dbReference type="AlphaFoldDB" id="A0A9W7XTK7"/>
<evidence type="ECO:0000313" key="2">
    <source>
        <dbReference type="Proteomes" id="UP001143981"/>
    </source>
</evidence>
<keyword evidence="2" id="KW-1185">Reference proteome</keyword>
<dbReference type="OrthoDB" id="2274644at2759"/>
<sequence>MSEQTTPGLGPAGLKRFPTAQAVYAAVVAAATTDTHTSSGLQMSNDLATTLHGIVDRVGTELILPGSGVPPIKFMPLAPLQRQIRGLFPGTRGISAEVIRRCLEHARLGPHQAVTMAKLVTDASGNTGLVLDLDQPLKPGEKFQWIVMRGYFVERGEVLQRTMYLPPLSSVMDLSPPNAVPRDDELR</sequence>
<comment type="caution">
    <text evidence="1">The sequence shown here is derived from an EMBL/GenBank/DDBJ whole genome shotgun (WGS) entry which is preliminary data.</text>
</comment>
<evidence type="ECO:0000313" key="1">
    <source>
        <dbReference type="EMBL" id="KAJ1718232.1"/>
    </source>
</evidence>
<name>A0A9W7XTK7_9FUNG</name>
<feature type="non-terminal residue" evidence="1">
    <location>
        <position position="187"/>
    </location>
</feature>
<reference evidence="1" key="1">
    <citation type="submission" date="2022-07" db="EMBL/GenBank/DDBJ databases">
        <title>Phylogenomic reconstructions and comparative analyses of Kickxellomycotina fungi.</title>
        <authorList>
            <person name="Reynolds N.K."/>
            <person name="Stajich J.E."/>
            <person name="Barry K."/>
            <person name="Grigoriev I.V."/>
            <person name="Crous P."/>
            <person name="Smith M.E."/>
        </authorList>
    </citation>
    <scope>NUCLEOTIDE SEQUENCE</scope>
    <source>
        <strain evidence="1">BCRC 34381</strain>
    </source>
</reference>
<dbReference type="Proteomes" id="UP001143981">
    <property type="component" value="Unassembled WGS sequence"/>
</dbReference>
<gene>
    <name evidence="1" type="ORF">LPJ61_006744</name>
</gene>
<accession>A0A9W7XTK7</accession>
<dbReference type="EMBL" id="JANBOI010003647">
    <property type="protein sequence ID" value="KAJ1718232.1"/>
    <property type="molecule type" value="Genomic_DNA"/>
</dbReference>
<proteinExistence type="predicted"/>